<evidence type="ECO:0000313" key="1">
    <source>
        <dbReference type="EMBL" id="MBB1063602.1"/>
    </source>
</evidence>
<evidence type="ECO:0008006" key="3">
    <source>
        <dbReference type="Google" id="ProtNLM"/>
    </source>
</evidence>
<keyword evidence="2" id="KW-1185">Reference proteome</keyword>
<dbReference type="EMBL" id="JACIUZ010000044">
    <property type="protein sequence ID" value="MBB1063602.1"/>
    <property type="molecule type" value="Genomic_DNA"/>
</dbReference>
<dbReference type="Proteomes" id="UP000544052">
    <property type="component" value="Unassembled WGS sequence"/>
</dbReference>
<evidence type="ECO:0000313" key="2">
    <source>
        <dbReference type="Proteomes" id="UP000544052"/>
    </source>
</evidence>
<comment type="caution">
    <text evidence="1">The sequence shown here is derived from an EMBL/GenBank/DDBJ whole genome shotgun (WGS) entry which is preliminary data.</text>
</comment>
<protein>
    <recommendedName>
        <fullName evidence="3">DUF771 domain-containing protein</fullName>
    </recommendedName>
</protein>
<accession>A0ABR6E9E9</accession>
<sequence>MSALLELIKETPPEDRRAVAEYLKPYLVTKEPPTEKWVNLEELRPYIPGKKSKAWIQLYVLDAYPKTRKWSTNPHPGKGRSIKVNLPVARKWIEEHVDVIDWDKPMP</sequence>
<reference evidence="1 2" key="1">
    <citation type="submission" date="2020-07" db="EMBL/GenBank/DDBJ databases">
        <title>Description of Limosilactobacillus balticus sp. nov., Limosilactobacillus agrestis sp. nov., Limosilactobacillus albertensis sp. nov., Limosilactobacillus rudii sp. nov., Limosilactobacillus fastidiosus sp. nov., five novel Limosilactobacillus species isolated from the vertebrate gastrointestinal tract, and proposal of 6 subspecies of Limosilactobacillus reuteri adapted to the gastrointestinal tract of specific vertebrate hosts.</title>
        <authorList>
            <person name="Li F."/>
            <person name="Cheng C."/>
            <person name="Zheng J."/>
            <person name="Quevedo R.M."/>
            <person name="Li J."/>
            <person name="Roos S."/>
            <person name="Gaenzle M.G."/>
            <person name="Walter J."/>
        </authorList>
    </citation>
    <scope>NUCLEOTIDE SEQUENCE [LARGE SCALE GENOMIC DNA]</scope>
    <source>
        <strain evidence="1 2">WF-MO7-1</strain>
    </source>
</reference>
<gene>
    <name evidence="1" type="ORF">H5R64_07525</name>
</gene>
<name>A0ABR6E9E9_9LACO</name>
<organism evidence="1 2">
    <name type="scientific">Limosilactobacillus fastidiosus</name>
    <dbReference type="NCBI Taxonomy" id="2759855"/>
    <lineage>
        <taxon>Bacteria</taxon>
        <taxon>Bacillati</taxon>
        <taxon>Bacillota</taxon>
        <taxon>Bacilli</taxon>
        <taxon>Lactobacillales</taxon>
        <taxon>Lactobacillaceae</taxon>
        <taxon>Limosilactobacillus</taxon>
    </lineage>
</organism>
<dbReference type="RefSeq" id="WP_182583211.1">
    <property type="nucleotide sequence ID" value="NZ_JACIUZ010000044.1"/>
</dbReference>
<proteinExistence type="predicted"/>